<feature type="region of interest" description="Disordered" evidence="2">
    <location>
        <begin position="422"/>
        <end position="464"/>
    </location>
</feature>
<gene>
    <name evidence="3" type="ORF">AJ80_05006</name>
</gene>
<feature type="compositionally biased region" description="Low complexity" evidence="2">
    <location>
        <begin position="439"/>
        <end position="455"/>
    </location>
</feature>
<organism evidence="3 4">
    <name type="scientific">Polytolypa hystricis (strain UAMH7299)</name>
    <dbReference type="NCBI Taxonomy" id="1447883"/>
    <lineage>
        <taxon>Eukaryota</taxon>
        <taxon>Fungi</taxon>
        <taxon>Dikarya</taxon>
        <taxon>Ascomycota</taxon>
        <taxon>Pezizomycotina</taxon>
        <taxon>Eurotiomycetes</taxon>
        <taxon>Eurotiomycetidae</taxon>
        <taxon>Onygenales</taxon>
        <taxon>Onygenales incertae sedis</taxon>
        <taxon>Polytolypa</taxon>
    </lineage>
</organism>
<feature type="compositionally biased region" description="Low complexity" evidence="2">
    <location>
        <begin position="366"/>
        <end position="375"/>
    </location>
</feature>
<feature type="compositionally biased region" description="Basic and acidic residues" evidence="2">
    <location>
        <begin position="301"/>
        <end position="310"/>
    </location>
</feature>
<feature type="region of interest" description="Disordered" evidence="2">
    <location>
        <begin position="283"/>
        <end position="351"/>
    </location>
</feature>
<name>A0A2B7Y7N8_POLH7</name>
<sequence>MSPALNPIRAELDTHLLTLAKGFDALLQTSRKLACQEQELRNKLRIANDEYSRLAEQLSCGSSLETQPLGESTTSAAGAKTDNVLETSQWVGYVAESGYASADELEAISKALDVRKDIIAKRSSGRDEHRHTNTCLVAANARAKSSLERDFTTNGVQGNLRCPFAISKEDGSQLGPLVNGDIEGCAHKALDPIKAEMNQNNPSRSVSGVDSVSRCPIRYLDDHSPEAVAQYFERHKHEIPRSHAICIQRYQRDTQSLRQLDEKYGNMVDMVKGLGMYHQPYLKSSHGQEKQDAPDSSSVARVEKWAEDVSAKSPQQDDPSESEETADREDRQGHFERPLRDVRVGESPSRPWGIHVPLSQAAAALSAVESPAAPEEPTEYGNLDEGPPLISTSALKQPTPGGGCPFRAPALNRDGVEAADISGVSLGAEADTKENRSHPPSTLTPTPRPPLQTQSHASPPPNPNMIFNGPVFFGYSAEQTAALLQQLGSAGLLK</sequence>
<dbReference type="OrthoDB" id="5343576at2759"/>
<feature type="region of interest" description="Disordered" evidence="2">
    <location>
        <begin position="366"/>
        <end position="410"/>
    </location>
</feature>
<evidence type="ECO:0000256" key="2">
    <source>
        <dbReference type="SAM" id="MobiDB-lite"/>
    </source>
</evidence>
<evidence type="ECO:0000256" key="1">
    <source>
        <dbReference type="SAM" id="Coils"/>
    </source>
</evidence>
<keyword evidence="1" id="KW-0175">Coiled coil</keyword>
<dbReference type="STRING" id="1447883.A0A2B7Y7N8"/>
<proteinExistence type="predicted"/>
<keyword evidence="4" id="KW-1185">Reference proteome</keyword>
<comment type="caution">
    <text evidence="3">The sequence shown here is derived from an EMBL/GenBank/DDBJ whole genome shotgun (WGS) entry which is preliminary data.</text>
</comment>
<dbReference type="EMBL" id="PDNA01000069">
    <property type="protein sequence ID" value="PGH16938.1"/>
    <property type="molecule type" value="Genomic_DNA"/>
</dbReference>
<feature type="compositionally biased region" description="Basic and acidic residues" evidence="2">
    <location>
        <begin position="328"/>
        <end position="344"/>
    </location>
</feature>
<evidence type="ECO:0000313" key="4">
    <source>
        <dbReference type="Proteomes" id="UP000224634"/>
    </source>
</evidence>
<dbReference type="Proteomes" id="UP000224634">
    <property type="component" value="Unassembled WGS sequence"/>
</dbReference>
<reference evidence="3 4" key="1">
    <citation type="submission" date="2017-10" db="EMBL/GenBank/DDBJ databases">
        <title>Comparative genomics in systemic dimorphic fungi from Ajellomycetaceae.</title>
        <authorList>
            <person name="Munoz J.F."/>
            <person name="Mcewen J.G."/>
            <person name="Clay O.K."/>
            <person name="Cuomo C.A."/>
        </authorList>
    </citation>
    <scope>NUCLEOTIDE SEQUENCE [LARGE SCALE GENOMIC DNA]</scope>
    <source>
        <strain evidence="3 4">UAMH7299</strain>
    </source>
</reference>
<accession>A0A2B7Y7N8</accession>
<feature type="compositionally biased region" description="Acidic residues" evidence="2">
    <location>
        <begin position="318"/>
        <end position="327"/>
    </location>
</feature>
<feature type="coiled-coil region" evidence="1">
    <location>
        <begin position="30"/>
        <end position="57"/>
    </location>
</feature>
<protein>
    <submittedName>
        <fullName evidence="3">Uncharacterized protein</fullName>
    </submittedName>
</protein>
<evidence type="ECO:0000313" key="3">
    <source>
        <dbReference type="EMBL" id="PGH16938.1"/>
    </source>
</evidence>
<dbReference type="AlphaFoldDB" id="A0A2B7Y7N8"/>